<evidence type="ECO:0000313" key="3">
    <source>
        <dbReference type="EMBL" id="MEP0819592.1"/>
    </source>
</evidence>
<accession>A0ABV0JCT4</accession>
<evidence type="ECO:0000259" key="2">
    <source>
        <dbReference type="Pfam" id="PF00182"/>
    </source>
</evidence>
<sequence>MNSAQTPSPVNNPAQPKGAIQPQTQPGQVTAPKPPDPSPTVAEVMKVCPDADISNVRNYLPLILKAMATDGLISKNQLVAIIATIHVETTPFAPIPEYGRGAGLGYAPYYGRGFIQLTHLTNYQAASKKFGIDLVGKPDLALKPDLAAKILTWFWKGNTGNNPSIPAEKGDWRGVRLHVNGGYRHLDKFLGAVERGLQVFKSGIDPKAIGSIPLDGSYGLGCADPGIASSRTLTGVHNPTTQADALSYALGLHLRERDRSHKFDATLNLASVPEVLELDAQKTFEVKGFGTDLDGTFTTDEIVFYPLDERGLIAELHAFKPDPNAPPVQAFLHDSQAGLNPAQSNIISNVPAGEIPQKIYQAALSNKGRSSAAGPGGGNVACAWCVNKYAIAPAGLKPIGSNTDYVPSMVEALDGGRGKKVDPSQAVPGDIWISYDMAHVGICTTQGCTRVLSNSSSRAAFAWEDARSEVDSYYGGSTQAIYRVVN</sequence>
<evidence type="ECO:0000313" key="4">
    <source>
        <dbReference type="Proteomes" id="UP001464891"/>
    </source>
</evidence>
<reference evidence="3 4" key="1">
    <citation type="submission" date="2022-04" db="EMBL/GenBank/DDBJ databases">
        <title>Positive selection, recombination, and allopatry shape intraspecific diversity of widespread and dominant cyanobacteria.</title>
        <authorList>
            <person name="Wei J."/>
            <person name="Shu W."/>
            <person name="Hu C."/>
        </authorList>
    </citation>
    <scope>NUCLEOTIDE SEQUENCE [LARGE SCALE GENOMIC DNA]</scope>
    <source>
        <strain evidence="3 4">GB2-A4</strain>
    </source>
</reference>
<dbReference type="Pfam" id="PF00182">
    <property type="entry name" value="Glyco_hydro_19"/>
    <property type="match status" value="1"/>
</dbReference>
<keyword evidence="4" id="KW-1185">Reference proteome</keyword>
<gene>
    <name evidence="3" type="ORF">NC998_21060</name>
</gene>
<proteinExistence type="predicted"/>
<comment type="caution">
    <text evidence="3">The sequence shown here is derived from an EMBL/GenBank/DDBJ whole genome shotgun (WGS) entry which is preliminary data.</text>
</comment>
<dbReference type="Gene3D" id="1.10.530.10">
    <property type="match status" value="1"/>
</dbReference>
<feature type="compositionally biased region" description="Polar residues" evidence="1">
    <location>
        <begin position="1"/>
        <end position="14"/>
    </location>
</feature>
<dbReference type="RefSeq" id="WP_190440614.1">
    <property type="nucleotide sequence ID" value="NZ_JAMPKM010000015.1"/>
</dbReference>
<feature type="region of interest" description="Disordered" evidence="1">
    <location>
        <begin position="1"/>
        <end position="40"/>
    </location>
</feature>
<dbReference type="EMBL" id="JAMPKM010000015">
    <property type="protein sequence ID" value="MEP0819592.1"/>
    <property type="molecule type" value="Genomic_DNA"/>
</dbReference>
<feature type="domain" description="Glycoside hydrolase family 19 catalytic" evidence="2">
    <location>
        <begin position="108"/>
        <end position="166"/>
    </location>
</feature>
<evidence type="ECO:0000256" key="1">
    <source>
        <dbReference type="SAM" id="MobiDB-lite"/>
    </source>
</evidence>
<protein>
    <recommendedName>
        <fullName evidence="2">Glycoside hydrolase family 19 catalytic domain-containing protein</fullName>
    </recommendedName>
</protein>
<name>A0ABV0JCT4_9CYAN</name>
<dbReference type="InterPro" id="IPR000726">
    <property type="entry name" value="Glyco_hydro_19_cat"/>
</dbReference>
<organism evidence="3 4">
    <name type="scientific">Trichocoleus desertorum GB2-A4</name>
    <dbReference type="NCBI Taxonomy" id="2933944"/>
    <lineage>
        <taxon>Bacteria</taxon>
        <taxon>Bacillati</taxon>
        <taxon>Cyanobacteriota</taxon>
        <taxon>Cyanophyceae</taxon>
        <taxon>Leptolyngbyales</taxon>
        <taxon>Trichocoleusaceae</taxon>
        <taxon>Trichocoleus</taxon>
    </lineage>
</organism>
<dbReference type="SUPFAM" id="SSF53955">
    <property type="entry name" value="Lysozyme-like"/>
    <property type="match status" value="1"/>
</dbReference>
<dbReference type="InterPro" id="IPR023346">
    <property type="entry name" value="Lysozyme-like_dom_sf"/>
</dbReference>
<dbReference type="Proteomes" id="UP001464891">
    <property type="component" value="Unassembled WGS sequence"/>
</dbReference>